<dbReference type="PANTHER" id="PTHR34582">
    <property type="entry name" value="UPF0702 TRANSMEMBRANE PROTEIN YCAP"/>
    <property type="match status" value="1"/>
</dbReference>
<dbReference type="Gene3D" id="3.30.240.20">
    <property type="entry name" value="bsu07140 like domains"/>
    <property type="match status" value="1"/>
</dbReference>
<comment type="similarity">
    <text evidence="2">Belongs to the UPF0702 family.</text>
</comment>
<dbReference type="Proteomes" id="UP000292110">
    <property type="component" value="Unassembled WGS sequence"/>
</dbReference>
<dbReference type="GO" id="GO:0005886">
    <property type="term" value="C:plasma membrane"/>
    <property type="evidence" value="ECO:0007669"/>
    <property type="project" value="UniProtKB-SubCell"/>
</dbReference>
<evidence type="ECO:0000256" key="5">
    <source>
        <dbReference type="ARBA" id="ARBA00022989"/>
    </source>
</evidence>
<keyword evidence="3" id="KW-1003">Cell membrane</keyword>
<evidence type="ECO:0000259" key="8">
    <source>
        <dbReference type="Pfam" id="PF04239"/>
    </source>
</evidence>
<feature type="transmembrane region" description="Helical" evidence="7">
    <location>
        <begin position="46"/>
        <end position="65"/>
    </location>
</feature>
<evidence type="ECO:0000256" key="3">
    <source>
        <dbReference type="ARBA" id="ARBA00022475"/>
    </source>
</evidence>
<keyword evidence="6 7" id="KW-0472">Membrane</keyword>
<dbReference type="EMBL" id="SGIM01000002">
    <property type="protein sequence ID" value="RZF55871.1"/>
    <property type="molecule type" value="Genomic_DNA"/>
</dbReference>
<dbReference type="Pfam" id="PF04239">
    <property type="entry name" value="DUF421"/>
    <property type="match status" value="1"/>
</dbReference>
<feature type="domain" description="YetF C-terminal" evidence="8">
    <location>
        <begin position="93"/>
        <end position="167"/>
    </location>
</feature>
<keyword evidence="4 7" id="KW-0812">Transmembrane</keyword>
<evidence type="ECO:0000256" key="1">
    <source>
        <dbReference type="ARBA" id="ARBA00004651"/>
    </source>
</evidence>
<name>A0A4Q6XBY0_9GAMM</name>
<organism evidence="9 10">
    <name type="scientific">Acinetobacter halotolerans</name>
    <dbReference type="NCBI Taxonomy" id="1752076"/>
    <lineage>
        <taxon>Bacteria</taxon>
        <taxon>Pseudomonadati</taxon>
        <taxon>Pseudomonadota</taxon>
        <taxon>Gammaproteobacteria</taxon>
        <taxon>Moraxellales</taxon>
        <taxon>Moraxellaceae</taxon>
        <taxon>Acinetobacter</taxon>
    </lineage>
</organism>
<dbReference type="PANTHER" id="PTHR34582:SF6">
    <property type="entry name" value="UPF0702 TRANSMEMBRANE PROTEIN YCAP"/>
    <property type="match status" value="1"/>
</dbReference>
<dbReference type="AlphaFoldDB" id="A0A4Q6XBY0"/>
<evidence type="ECO:0000256" key="6">
    <source>
        <dbReference type="ARBA" id="ARBA00023136"/>
    </source>
</evidence>
<evidence type="ECO:0000313" key="10">
    <source>
        <dbReference type="Proteomes" id="UP000292110"/>
    </source>
</evidence>
<keyword evidence="5 7" id="KW-1133">Transmembrane helix</keyword>
<feature type="transmembrane region" description="Helical" evidence="7">
    <location>
        <begin position="15"/>
        <end position="34"/>
    </location>
</feature>
<sequence length="225" mass="26101">MEILDIFIHDTTWDFILEIIIRCFFMFIFILFFLRLSGKRGIRQLSIFELAIILSLGSAAGDPMFMDDIPLIQAFVVMSTIIILYRLVTWAMMKNEKIEILLEGESLCIIEDGMMVIHDIKKGKYSHDEFFAEMRQQSVEHLGQIKVAVLETDGSLSILFYTEKETKWGLPLFPKDYKKSEYLSPETFYSCMNCGATQHLLHLEQECPRCQAKSWAKSLSTPHLH</sequence>
<evidence type="ECO:0000256" key="2">
    <source>
        <dbReference type="ARBA" id="ARBA00006448"/>
    </source>
</evidence>
<evidence type="ECO:0000256" key="7">
    <source>
        <dbReference type="SAM" id="Phobius"/>
    </source>
</evidence>
<evidence type="ECO:0000313" key="9">
    <source>
        <dbReference type="EMBL" id="RZF55871.1"/>
    </source>
</evidence>
<reference evidence="9 10" key="1">
    <citation type="submission" date="2019-02" db="EMBL/GenBank/DDBJ databases">
        <title>The draft genome of Acinetobacter halotolerans strain JCM 31009.</title>
        <authorList>
            <person name="Qin J."/>
            <person name="Feng Y."/>
            <person name="Nemec A."/>
            <person name="Zong Z."/>
        </authorList>
    </citation>
    <scope>NUCLEOTIDE SEQUENCE [LARGE SCALE GENOMIC DNA]</scope>
    <source>
        <strain evidence="9 10">JCM 31009</strain>
    </source>
</reference>
<comment type="subcellular location">
    <subcellularLocation>
        <location evidence="1">Cell membrane</location>
        <topology evidence="1">Multi-pass membrane protein</topology>
    </subcellularLocation>
</comment>
<dbReference type="RefSeq" id="WP_130161207.1">
    <property type="nucleotide sequence ID" value="NZ_SGIM01000002.1"/>
</dbReference>
<dbReference type="InterPro" id="IPR023090">
    <property type="entry name" value="UPF0702_alpha/beta_dom_sf"/>
</dbReference>
<protein>
    <submittedName>
        <fullName evidence="9">DUF421 domain-containing protein</fullName>
    </submittedName>
</protein>
<keyword evidence="10" id="KW-1185">Reference proteome</keyword>
<feature type="transmembrane region" description="Helical" evidence="7">
    <location>
        <begin position="71"/>
        <end position="88"/>
    </location>
</feature>
<gene>
    <name evidence="9" type="ORF">EXE30_03430</name>
</gene>
<comment type="caution">
    <text evidence="9">The sequence shown here is derived from an EMBL/GenBank/DDBJ whole genome shotgun (WGS) entry which is preliminary data.</text>
</comment>
<accession>A0A4Q6XBY0</accession>
<proteinExistence type="inferred from homology"/>
<evidence type="ECO:0000256" key="4">
    <source>
        <dbReference type="ARBA" id="ARBA00022692"/>
    </source>
</evidence>
<dbReference type="InterPro" id="IPR007353">
    <property type="entry name" value="DUF421"/>
</dbReference>